<name>A0A1X1EGI2_PANCY</name>
<dbReference type="Proteomes" id="UP000193749">
    <property type="component" value="Unassembled WGS sequence"/>
</dbReference>
<dbReference type="STRING" id="55209.HA50_29480"/>
<evidence type="ECO:0000313" key="1">
    <source>
        <dbReference type="EMBL" id="ORM88068.1"/>
    </source>
</evidence>
<dbReference type="AlphaFoldDB" id="A0A1X1EGI2"/>
<evidence type="ECO:0000313" key="2">
    <source>
        <dbReference type="Proteomes" id="UP000193749"/>
    </source>
</evidence>
<comment type="caution">
    <text evidence="1">The sequence shown here is derived from an EMBL/GenBank/DDBJ whole genome shotgun (WGS) entry which is preliminary data.</text>
</comment>
<organism evidence="1 2">
    <name type="scientific">Pantoea cypripedii</name>
    <name type="common">Pectobacterium cypripedii</name>
    <name type="synonym">Erwinia cypripedii</name>
    <dbReference type="NCBI Taxonomy" id="55209"/>
    <lineage>
        <taxon>Bacteria</taxon>
        <taxon>Pseudomonadati</taxon>
        <taxon>Pseudomonadota</taxon>
        <taxon>Gammaproteobacteria</taxon>
        <taxon>Enterobacterales</taxon>
        <taxon>Erwiniaceae</taxon>
        <taxon>Pantoea</taxon>
    </lineage>
</organism>
<reference evidence="1 2" key="1">
    <citation type="journal article" date="2017" name="Antonie Van Leeuwenhoek">
        <title>Phylogenomic resolution of the bacterial genus Pantoea and its relationship with Erwinia and Tatumella.</title>
        <authorList>
            <person name="Palmer M."/>
            <person name="Steenkamp E.T."/>
            <person name="Coetzee M.P."/>
            <person name="Chan W.Y."/>
            <person name="van Zyl E."/>
            <person name="De Maayer P."/>
            <person name="Coutinho T.A."/>
            <person name="Blom J."/>
            <person name="Smits T.H."/>
            <person name="Duffy B."/>
            <person name="Venter S.N."/>
        </authorList>
    </citation>
    <scope>NUCLEOTIDE SEQUENCE [LARGE SCALE GENOMIC DNA]</scope>
    <source>
        <strain evidence="1 2">LMG 2657</strain>
    </source>
</reference>
<proteinExistence type="predicted"/>
<gene>
    <name evidence="1" type="ORF">HA50_29480</name>
</gene>
<accession>A0A1X1EGI2</accession>
<sequence length="61" mass="6655">MMVITKNNGESYFSTSPAIGQASLLSHTLIAAIINDDNADDRQYAILATRILLSLRNNDVC</sequence>
<keyword evidence="2" id="KW-1185">Reference proteome</keyword>
<protein>
    <submittedName>
        <fullName evidence="1">Uncharacterized protein</fullName>
    </submittedName>
</protein>
<dbReference type="EMBL" id="MLJI01000003">
    <property type="protein sequence ID" value="ORM88068.1"/>
    <property type="molecule type" value="Genomic_DNA"/>
</dbReference>